<reference evidence="2 3" key="1">
    <citation type="submission" date="2013-07" db="EMBL/GenBank/DDBJ databases">
        <title>Comparative Genomic and Metabolomic Analysis of Twelve Strains of Pseudoalteromonas luteoviolacea.</title>
        <authorList>
            <person name="Vynne N.G."/>
            <person name="Mansson M."/>
            <person name="Gram L."/>
        </authorList>
    </citation>
    <scope>NUCLEOTIDE SEQUENCE [LARGE SCALE GENOMIC DNA]</scope>
    <source>
        <strain evidence="2 3">NCIMB 1942</strain>
    </source>
</reference>
<name>A0A167BW31_9GAMM</name>
<dbReference type="Proteomes" id="UP000076587">
    <property type="component" value="Unassembled WGS sequence"/>
</dbReference>
<evidence type="ECO:0000313" key="3">
    <source>
        <dbReference type="Proteomes" id="UP000076587"/>
    </source>
</evidence>
<organism evidence="2 3">
    <name type="scientific">Pseudoalteromonas luteoviolacea NCIMB 1942</name>
    <dbReference type="NCBI Taxonomy" id="1365253"/>
    <lineage>
        <taxon>Bacteria</taxon>
        <taxon>Pseudomonadati</taxon>
        <taxon>Pseudomonadota</taxon>
        <taxon>Gammaproteobacteria</taxon>
        <taxon>Alteromonadales</taxon>
        <taxon>Pseudoalteromonadaceae</taxon>
        <taxon>Pseudoalteromonas</taxon>
    </lineage>
</organism>
<comment type="caution">
    <text evidence="2">The sequence shown here is derived from an EMBL/GenBank/DDBJ whole genome shotgun (WGS) entry which is preliminary data.</text>
</comment>
<dbReference type="AlphaFoldDB" id="A0A167BW31"/>
<sequence length="396" mass="43634">MSFQIGNFSLSQNKIVRSKVHWKTAKVSVWLMAIGINLYAVHAAASSSPFNYESSGSVLLSDQFAPSAHSVSLEGSSLDVERERLYSIDFESTITRAAHTWFMWLEHSRNPSEGGVSSWLGNTNEDAATTEDGRGTSRAQLSSLYWQYALPSSEQQVLLGLAEVSMLVDTNDVANDEVGQFMTAGFVNNPSIDFPDYAPALRYQGATSGDQWRWRLLLSSAKGLADNQGNYADTFNQINGADGVFATLEGQRQLAKNMTLTFGSWHNSDTKRHGVYSALYKEIGKVQLHSRLGHSGSYQQTEDDEALDKTHFASLSGQYNHQAFTLAAGASFIGNESSGGQTAVTRMVECYVKYDWSENLHTTVAAQWHDGAVNSDEPGVVANWQNVMTLRTVLHW</sequence>
<evidence type="ECO:0000313" key="2">
    <source>
        <dbReference type="EMBL" id="KZN46965.1"/>
    </source>
</evidence>
<feature type="region of interest" description="Disordered" evidence="1">
    <location>
        <begin position="115"/>
        <end position="134"/>
    </location>
</feature>
<protein>
    <recommendedName>
        <fullName evidence="4">Porin</fullName>
    </recommendedName>
</protein>
<dbReference type="RefSeq" id="WP_063377339.1">
    <property type="nucleotide sequence ID" value="NZ_AUXT01000162.1"/>
</dbReference>
<gene>
    <name evidence="2" type="ORF">N482_11165</name>
</gene>
<dbReference type="EMBL" id="AUXT01000162">
    <property type="protein sequence ID" value="KZN46965.1"/>
    <property type="molecule type" value="Genomic_DNA"/>
</dbReference>
<proteinExistence type="predicted"/>
<evidence type="ECO:0000256" key="1">
    <source>
        <dbReference type="SAM" id="MobiDB-lite"/>
    </source>
</evidence>
<dbReference type="PATRIC" id="fig|1365253.3.peg.2747"/>
<accession>A0A167BW31</accession>
<evidence type="ECO:0008006" key="4">
    <source>
        <dbReference type="Google" id="ProtNLM"/>
    </source>
</evidence>
<dbReference type="OrthoDB" id="7058314at2"/>